<comment type="caution">
    <text evidence="1">The sequence shown here is derived from an EMBL/GenBank/DDBJ whole genome shotgun (WGS) entry which is preliminary data.</text>
</comment>
<protein>
    <recommendedName>
        <fullName evidence="3">ComN-like post-transcriptional regulator</fullName>
    </recommendedName>
</protein>
<evidence type="ECO:0000313" key="2">
    <source>
        <dbReference type="Proteomes" id="UP000284178"/>
    </source>
</evidence>
<dbReference type="AlphaFoldDB" id="A0A412G6W4"/>
<keyword evidence="2" id="KW-1185">Reference proteome</keyword>
<dbReference type="Proteomes" id="UP000284178">
    <property type="component" value="Unassembled WGS sequence"/>
</dbReference>
<reference evidence="1 2" key="1">
    <citation type="submission" date="2018-08" db="EMBL/GenBank/DDBJ databases">
        <title>A genome reference for cultivated species of the human gut microbiota.</title>
        <authorList>
            <person name="Zou Y."/>
            <person name="Xue W."/>
            <person name="Luo G."/>
        </authorList>
    </citation>
    <scope>NUCLEOTIDE SEQUENCE [LARGE SCALE GENOMIC DNA]</scope>
    <source>
        <strain evidence="1 2">AF24-29</strain>
    </source>
</reference>
<evidence type="ECO:0008006" key="3">
    <source>
        <dbReference type="Google" id="ProtNLM"/>
    </source>
</evidence>
<name>A0A412G6W4_9FIRM</name>
<evidence type="ECO:0000313" key="1">
    <source>
        <dbReference type="EMBL" id="RGR77047.1"/>
    </source>
</evidence>
<dbReference type="Pfam" id="PF13797">
    <property type="entry name" value="Post_transc_reg"/>
    <property type="match status" value="1"/>
</dbReference>
<dbReference type="EMBL" id="QRUP01000001">
    <property type="protein sequence ID" value="RGR77047.1"/>
    <property type="molecule type" value="Genomic_DNA"/>
</dbReference>
<dbReference type="RefSeq" id="WP_006060801.1">
    <property type="nucleotide sequence ID" value="NZ_CABJCV010000001.1"/>
</dbReference>
<accession>A0A412G6W4</accession>
<proteinExistence type="predicted"/>
<dbReference type="GeneID" id="83014136"/>
<gene>
    <name evidence="1" type="ORF">DWY25_01775</name>
</gene>
<dbReference type="InterPro" id="IPR025716">
    <property type="entry name" value="Post-transcriptional_regulator"/>
</dbReference>
<organism evidence="1 2">
    <name type="scientific">Holdemania filiformis</name>
    <dbReference type="NCBI Taxonomy" id="61171"/>
    <lineage>
        <taxon>Bacteria</taxon>
        <taxon>Bacillati</taxon>
        <taxon>Bacillota</taxon>
        <taxon>Erysipelotrichia</taxon>
        <taxon>Erysipelotrichales</taxon>
        <taxon>Erysipelotrichaceae</taxon>
        <taxon>Holdemania</taxon>
    </lineage>
</organism>
<sequence length="96" mass="11175">MESLDLKNKQIQLTLMLKLQQLQREQLPGLNYKNLEDVMQKLVWKRNQPKTLHEAVNDILSLSADQIVRFLSKQAIIEGYHQELSEFSDLIGGRNV</sequence>